<gene>
    <name evidence="4" type="ORF">EV199_0984</name>
</gene>
<proteinExistence type="predicted"/>
<dbReference type="PROSITE" id="PS50110">
    <property type="entry name" value="RESPONSE_REGULATORY"/>
    <property type="match status" value="1"/>
</dbReference>
<feature type="modified residue" description="4-aspartylphosphate" evidence="1">
    <location>
        <position position="55"/>
    </location>
</feature>
<name>A0A4Q7N1A5_9BACT</name>
<organism evidence="4 5">
    <name type="scientific">Pseudobacter ginsenosidimutans</name>
    <dbReference type="NCBI Taxonomy" id="661488"/>
    <lineage>
        <taxon>Bacteria</taxon>
        <taxon>Pseudomonadati</taxon>
        <taxon>Bacteroidota</taxon>
        <taxon>Chitinophagia</taxon>
        <taxon>Chitinophagales</taxon>
        <taxon>Chitinophagaceae</taxon>
        <taxon>Pseudobacter</taxon>
    </lineage>
</organism>
<evidence type="ECO:0000256" key="1">
    <source>
        <dbReference type="PROSITE-ProRule" id="PRU00169"/>
    </source>
</evidence>
<dbReference type="OrthoDB" id="1646880at2"/>
<dbReference type="InterPro" id="IPR011006">
    <property type="entry name" value="CheY-like_superfamily"/>
</dbReference>
<dbReference type="SMART" id="SM00448">
    <property type="entry name" value="REC"/>
    <property type="match status" value="1"/>
</dbReference>
<keyword evidence="1" id="KW-0597">Phosphoprotein</keyword>
<feature type="domain" description="HTH LytTR-type" evidence="3">
    <location>
        <begin position="148"/>
        <end position="239"/>
    </location>
</feature>
<dbReference type="GO" id="GO:0000156">
    <property type="term" value="F:phosphorelay response regulator activity"/>
    <property type="evidence" value="ECO:0007669"/>
    <property type="project" value="InterPro"/>
</dbReference>
<dbReference type="Gene3D" id="2.40.50.1020">
    <property type="entry name" value="LytTr DNA-binding domain"/>
    <property type="match status" value="1"/>
</dbReference>
<dbReference type="RefSeq" id="WP_130539523.1">
    <property type="nucleotide sequence ID" value="NZ_CP042431.1"/>
</dbReference>
<dbReference type="Pfam" id="PF00072">
    <property type="entry name" value="Response_reg"/>
    <property type="match status" value="1"/>
</dbReference>
<dbReference type="Proteomes" id="UP000293874">
    <property type="component" value="Unassembled WGS sequence"/>
</dbReference>
<comment type="caution">
    <text evidence="4">The sequence shown here is derived from an EMBL/GenBank/DDBJ whole genome shotgun (WGS) entry which is preliminary data.</text>
</comment>
<dbReference type="PANTHER" id="PTHR37299">
    <property type="entry name" value="TRANSCRIPTIONAL REGULATOR-RELATED"/>
    <property type="match status" value="1"/>
</dbReference>
<dbReference type="GO" id="GO:0003677">
    <property type="term" value="F:DNA binding"/>
    <property type="evidence" value="ECO:0007669"/>
    <property type="project" value="InterPro"/>
</dbReference>
<protein>
    <submittedName>
        <fullName evidence="4">LytTR family two component transcriptional regulator</fullName>
    </submittedName>
</protein>
<dbReference type="Pfam" id="PF04397">
    <property type="entry name" value="LytTR"/>
    <property type="match status" value="1"/>
</dbReference>
<evidence type="ECO:0000313" key="5">
    <source>
        <dbReference type="Proteomes" id="UP000293874"/>
    </source>
</evidence>
<dbReference type="PROSITE" id="PS50930">
    <property type="entry name" value="HTH_LYTTR"/>
    <property type="match status" value="1"/>
</dbReference>
<dbReference type="SUPFAM" id="SSF52172">
    <property type="entry name" value="CheY-like"/>
    <property type="match status" value="1"/>
</dbReference>
<evidence type="ECO:0000259" key="3">
    <source>
        <dbReference type="PROSITE" id="PS50930"/>
    </source>
</evidence>
<dbReference type="InterPro" id="IPR046947">
    <property type="entry name" value="LytR-like"/>
</dbReference>
<keyword evidence="5" id="KW-1185">Reference proteome</keyword>
<dbReference type="Gene3D" id="3.40.50.2300">
    <property type="match status" value="1"/>
</dbReference>
<sequence>MIRTILVEDEQRGLSTLRNLLQEYCPELDVVAESMDADDAKEQIARLSPDLVFMDISLPGKTSFDLLKEIDSIAFEIIFVTAHHQYAMQAFRYCAVDYLMKPIDEDLLTGAVNRAIRKIASSNIGLNINTLLHNLQRPANHQEMKLCIPSLKGFRVVELKDILFCEASGSYTNFHFAGQPNICSAKPIHEYEEILSDSHFIRIHKSYLVNISHVKEYIRGEGGSVILSNQKEIEVSRRKKDFFLSRMKQFYKY</sequence>
<evidence type="ECO:0000259" key="2">
    <source>
        <dbReference type="PROSITE" id="PS50110"/>
    </source>
</evidence>
<feature type="domain" description="Response regulatory" evidence="2">
    <location>
        <begin position="3"/>
        <end position="116"/>
    </location>
</feature>
<evidence type="ECO:0000313" key="4">
    <source>
        <dbReference type="EMBL" id="RZS75123.1"/>
    </source>
</evidence>
<dbReference type="InterPro" id="IPR001789">
    <property type="entry name" value="Sig_transdc_resp-reg_receiver"/>
</dbReference>
<dbReference type="PANTHER" id="PTHR37299:SF1">
    <property type="entry name" value="STAGE 0 SPORULATION PROTEIN A HOMOLOG"/>
    <property type="match status" value="1"/>
</dbReference>
<reference evidence="4 5" key="1">
    <citation type="submission" date="2019-02" db="EMBL/GenBank/DDBJ databases">
        <title>Genomic Encyclopedia of Type Strains, Phase IV (KMG-IV): sequencing the most valuable type-strain genomes for metagenomic binning, comparative biology and taxonomic classification.</title>
        <authorList>
            <person name="Goeker M."/>
        </authorList>
    </citation>
    <scope>NUCLEOTIDE SEQUENCE [LARGE SCALE GENOMIC DNA]</scope>
    <source>
        <strain evidence="4 5">DSM 18116</strain>
    </source>
</reference>
<dbReference type="EMBL" id="SGXA01000001">
    <property type="protein sequence ID" value="RZS75123.1"/>
    <property type="molecule type" value="Genomic_DNA"/>
</dbReference>
<dbReference type="InterPro" id="IPR007492">
    <property type="entry name" value="LytTR_DNA-bd_dom"/>
</dbReference>
<accession>A0A4Q7N1A5</accession>
<dbReference type="AlphaFoldDB" id="A0A4Q7N1A5"/>
<dbReference type="SMART" id="SM00850">
    <property type="entry name" value="LytTR"/>
    <property type="match status" value="1"/>
</dbReference>